<dbReference type="PROSITE" id="PS50011">
    <property type="entry name" value="PROTEIN_KINASE_DOM"/>
    <property type="match status" value="1"/>
</dbReference>
<keyword evidence="7" id="KW-0812">Transmembrane</keyword>
<keyword evidence="4" id="KW-0418">Kinase</keyword>
<dbReference type="PANTHER" id="PTHR27007">
    <property type="match status" value="1"/>
</dbReference>
<dbReference type="Proteomes" id="UP000245207">
    <property type="component" value="Unassembled WGS sequence"/>
</dbReference>
<evidence type="ECO:0000256" key="1">
    <source>
        <dbReference type="ARBA" id="ARBA00022527"/>
    </source>
</evidence>
<comment type="caution">
    <text evidence="9">The sequence shown here is derived from an EMBL/GenBank/DDBJ whole genome shotgun (WGS) entry which is preliminary data.</text>
</comment>
<evidence type="ECO:0000256" key="3">
    <source>
        <dbReference type="ARBA" id="ARBA00022741"/>
    </source>
</evidence>
<evidence type="ECO:0000256" key="2">
    <source>
        <dbReference type="ARBA" id="ARBA00022679"/>
    </source>
</evidence>
<keyword evidence="10" id="KW-1185">Reference proteome</keyword>
<dbReference type="AlphaFoldDB" id="A0A2U1LMN3"/>
<dbReference type="SUPFAM" id="SSF56112">
    <property type="entry name" value="Protein kinase-like (PK-like)"/>
    <property type="match status" value="1"/>
</dbReference>
<evidence type="ECO:0000256" key="7">
    <source>
        <dbReference type="SAM" id="Phobius"/>
    </source>
</evidence>
<dbReference type="InterPro" id="IPR017441">
    <property type="entry name" value="Protein_kinase_ATP_BS"/>
</dbReference>
<keyword evidence="7" id="KW-0472">Membrane</keyword>
<reference evidence="9 10" key="1">
    <citation type="journal article" date="2018" name="Mol. Plant">
        <title>The genome of Artemisia annua provides insight into the evolution of Asteraceae family and artemisinin biosynthesis.</title>
        <authorList>
            <person name="Shen Q."/>
            <person name="Zhang L."/>
            <person name="Liao Z."/>
            <person name="Wang S."/>
            <person name="Yan T."/>
            <person name="Shi P."/>
            <person name="Liu M."/>
            <person name="Fu X."/>
            <person name="Pan Q."/>
            <person name="Wang Y."/>
            <person name="Lv Z."/>
            <person name="Lu X."/>
            <person name="Zhang F."/>
            <person name="Jiang W."/>
            <person name="Ma Y."/>
            <person name="Chen M."/>
            <person name="Hao X."/>
            <person name="Li L."/>
            <person name="Tang Y."/>
            <person name="Lv G."/>
            <person name="Zhou Y."/>
            <person name="Sun X."/>
            <person name="Brodelius P.E."/>
            <person name="Rose J.K.C."/>
            <person name="Tang K."/>
        </authorList>
    </citation>
    <scope>NUCLEOTIDE SEQUENCE [LARGE SCALE GENOMIC DNA]</scope>
    <source>
        <strain evidence="10">cv. Huhao1</strain>
        <tissue evidence="9">Leaf</tissue>
    </source>
</reference>
<feature type="transmembrane region" description="Helical" evidence="7">
    <location>
        <begin position="12"/>
        <end position="34"/>
    </location>
</feature>
<evidence type="ECO:0000313" key="10">
    <source>
        <dbReference type="Proteomes" id="UP000245207"/>
    </source>
</evidence>
<organism evidence="9 10">
    <name type="scientific">Artemisia annua</name>
    <name type="common">Sweet wormwood</name>
    <dbReference type="NCBI Taxonomy" id="35608"/>
    <lineage>
        <taxon>Eukaryota</taxon>
        <taxon>Viridiplantae</taxon>
        <taxon>Streptophyta</taxon>
        <taxon>Embryophyta</taxon>
        <taxon>Tracheophyta</taxon>
        <taxon>Spermatophyta</taxon>
        <taxon>Magnoliopsida</taxon>
        <taxon>eudicotyledons</taxon>
        <taxon>Gunneridae</taxon>
        <taxon>Pentapetalae</taxon>
        <taxon>asterids</taxon>
        <taxon>campanulids</taxon>
        <taxon>Asterales</taxon>
        <taxon>Asteraceae</taxon>
        <taxon>Asteroideae</taxon>
        <taxon>Anthemideae</taxon>
        <taxon>Artemisiinae</taxon>
        <taxon>Artemisia</taxon>
    </lineage>
</organism>
<keyword evidence="3 6" id="KW-0547">Nucleotide-binding</keyword>
<accession>A0A2U1LMN3</accession>
<protein>
    <submittedName>
        <fullName evidence="9">Concanavalin A-like lectin/glucanase superfamily</fullName>
    </submittedName>
</protein>
<dbReference type="GO" id="GO:0030246">
    <property type="term" value="F:carbohydrate binding"/>
    <property type="evidence" value="ECO:0007669"/>
    <property type="project" value="UniProtKB-KW"/>
</dbReference>
<dbReference type="GO" id="GO:0005524">
    <property type="term" value="F:ATP binding"/>
    <property type="evidence" value="ECO:0007669"/>
    <property type="project" value="UniProtKB-UniRule"/>
</dbReference>
<dbReference type="PROSITE" id="PS00107">
    <property type="entry name" value="PROTEIN_KINASE_ATP"/>
    <property type="match status" value="1"/>
</dbReference>
<name>A0A2U1LMN3_ARTAN</name>
<dbReference type="EMBL" id="PKPP01008608">
    <property type="protein sequence ID" value="PWA50261.1"/>
    <property type="molecule type" value="Genomic_DNA"/>
</dbReference>
<keyword evidence="5 6" id="KW-0067">ATP-binding</keyword>
<evidence type="ECO:0000259" key="8">
    <source>
        <dbReference type="PROSITE" id="PS50011"/>
    </source>
</evidence>
<keyword evidence="2" id="KW-0808">Transferase</keyword>
<keyword evidence="1" id="KW-0723">Serine/threonine-protein kinase</keyword>
<dbReference type="GO" id="GO:0004674">
    <property type="term" value="F:protein serine/threonine kinase activity"/>
    <property type="evidence" value="ECO:0007669"/>
    <property type="project" value="UniProtKB-KW"/>
</dbReference>
<feature type="transmembrane region" description="Helical" evidence="7">
    <location>
        <begin position="138"/>
        <end position="162"/>
    </location>
</feature>
<dbReference type="OrthoDB" id="4062651at2759"/>
<feature type="binding site" evidence="6">
    <location>
        <position position="237"/>
    </location>
    <ligand>
        <name>ATP</name>
        <dbReference type="ChEBI" id="CHEBI:30616"/>
    </ligand>
</feature>
<proteinExistence type="predicted"/>
<feature type="domain" description="Protein kinase" evidence="8">
    <location>
        <begin position="209"/>
        <end position="333"/>
    </location>
</feature>
<dbReference type="Pfam" id="PF00069">
    <property type="entry name" value="Pkinase"/>
    <property type="match status" value="1"/>
</dbReference>
<keyword evidence="7" id="KW-1133">Transmembrane helix</keyword>
<dbReference type="STRING" id="35608.A0A2U1LMN3"/>
<dbReference type="InterPro" id="IPR050528">
    <property type="entry name" value="L-type_Lectin-RKs"/>
</dbReference>
<keyword evidence="9" id="KW-0430">Lectin</keyword>
<gene>
    <name evidence="9" type="ORF">CTI12_AA474800</name>
</gene>
<dbReference type="InterPro" id="IPR011009">
    <property type="entry name" value="Kinase-like_dom_sf"/>
</dbReference>
<dbReference type="Gene3D" id="1.10.510.10">
    <property type="entry name" value="Transferase(Phosphotransferase) domain 1"/>
    <property type="match status" value="1"/>
</dbReference>
<evidence type="ECO:0000256" key="6">
    <source>
        <dbReference type="PROSITE-ProRule" id="PRU10141"/>
    </source>
</evidence>
<evidence type="ECO:0000313" key="9">
    <source>
        <dbReference type="EMBL" id="PWA50261.1"/>
    </source>
</evidence>
<evidence type="ECO:0000256" key="4">
    <source>
        <dbReference type="ARBA" id="ARBA00022777"/>
    </source>
</evidence>
<dbReference type="FunFam" id="3.30.200.20:FF:000039">
    <property type="entry name" value="receptor-like protein kinase FERONIA"/>
    <property type="match status" value="1"/>
</dbReference>
<sequence>MAISSSVHNNKFAYIWIIATCTVPIIAILIMNFVKTRNVSSDEAFQNQSRARPETYYKLVHLITNISFAMACGDASNHDDGYNRGTELPLVFEFSSGFDNNNWAGSPCVEFLETSEITYHDEYIKMREDSAEQAAYNISHVIIVVVSVCVTLTSLLLISCLYNHLCKKKRRTDGEENHNEHQGSTETTFELCSPRPFTFEELSRATNNFHQDQILGKGGFGAVYKAVFPNGQTAVVKRVSSTSQQGIKEYTAEVTIVCRSNHRHLVQLIDWCHEIKGELLLVYELMENKSLDVHLFDPNMDTLAWSVRYKTAQGFAKALRYLHEECNLLCTWI</sequence>
<evidence type="ECO:0000256" key="5">
    <source>
        <dbReference type="ARBA" id="ARBA00022840"/>
    </source>
</evidence>
<dbReference type="InterPro" id="IPR000719">
    <property type="entry name" value="Prot_kinase_dom"/>
</dbReference>